<comment type="caution">
    <text evidence="2">The sequence shown here is derived from an EMBL/GenBank/DDBJ whole genome shotgun (WGS) entry which is preliminary data.</text>
</comment>
<dbReference type="AlphaFoldDB" id="A0A5D3GGJ6"/>
<evidence type="ECO:0000259" key="1">
    <source>
        <dbReference type="Pfam" id="PF12728"/>
    </source>
</evidence>
<evidence type="ECO:0000313" key="2">
    <source>
        <dbReference type="EMBL" id="TYK58455.1"/>
    </source>
</evidence>
<name>A0A5D3GGJ6_9PSED</name>
<reference evidence="2 3" key="2">
    <citation type="submission" date="2019-08" db="EMBL/GenBank/DDBJ databases">
        <authorList>
            <person name="Brilhante M."/>
            <person name="Perreten V."/>
        </authorList>
    </citation>
    <scope>NUCLEOTIDE SEQUENCE [LARGE SCALE GENOMIC DNA]</scope>
    <source>
        <strain evidence="2 3">MCP106</strain>
    </source>
</reference>
<dbReference type="InterPro" id="IPR041657">
    <property type="entry name" value="HTH_17"/>
</dbReference>
<dbReference type="RefSeq" id="WP_148853098.1">
    <property type="nucleotide sequence ID" value="NZ_VSRO01000004.1"/>
</dbReference>
<reference evidence="2 3" key="1">
    <citation type="submission" date="2019-08" db="EMBL/GenBank/DDBJ databases">
        <title>Subclass B2 metallo-beta lactamase from Pseudomonas synxantha.</title>
        <authorList>
            <person name="Poirel L."/>
            <person name="Palmieri M."/>
            <person name="Masseron A."/>
            <person name="Perreten V."/>
            <person name="Nordman P."/>
        </authorList>
    </citation>
    <scope>NUCLEOTIDE SEQUENCE [LARGE SCALE GENOMIC DNA]</scope>
    <source>
        <strain evidence="2 3">MCP106</strain>
    </source>
</reference>
<feature type="domain" description="Helix-turn-helix" evidence="1">
    <location>
        <begin position="26"/>
        <end position="75"/>
    </location>
</feature>
<dbReference type="EMBL" id="VSRO01000004">
    <property type="protein sequence ID" value="TYK58455.1"/>
    <property type="molecule type" value="Genomic_DNA"/>
</dbReference>
<protein>
    <submittedName>
        <fullName evidence="2">Helix-turn-helix domain-containing protein</fullName>
    </submittedName>
</protein>
<accession>A0A5D3GGJ6</accession>
<gene>
    <name evidence="2" type="ORF">FXO26_10640</name>
</gene>
<evidence type="ECO:0000313" key="3">
    <source>
        <dbReference type="Proteomes" id="UP000324029"/>
    </source>
</evidence>
<sequence>MASINTDLTPVELTAFLLLPDDALATSEEAAAYLRLKCNTLAWYRCNGGGPPYVRVGSKAIRYRIGDLREYAKGQPMSDGVRRAAQVAMAARTAKPGV</sequence>
<organism evidence="2 3">
    <name type="scientific">Pseudomonas synxantha</name>
    <dbReference type="NCBI Taxonomy" id="47883"/>
    <lineage>
        <taxon>Bacteria</taxon>
        <taxon>Pseudomonadati</taxon>
        <taxon>Pseudomonadota</taxon>
        <taxon>Gammaproteobacteria</taxon>
        <taxon>Pseudomonadales</taxon>
        <taxon>Pseudomonadaceae</taxon>
        <taxon>Pseudomonas</taxon>
    </lineage>
</organism>
<dbReference type="Proteomes" id="UP000324029">
    <property type="component" value="Unassembled WGS sequence"/>
</dbReference>
<dbReference type="Pfam" id="PF12728">
    <property type="entry name" value="HTH_17"/>
    <property type="match status" value="1"/>
</dbReference>
<proteinExistence type="predicted"/>